<feature type="non-terminal residue" evidence="5">
    <location>
        <position position="480"/>
    </location>
</feature>
<evidence type="ECO:0000256" key="1">
    <source>
        <dbReference type="ARBA" id="ARBA00023015"/>
    </source>
</evidence>
<keyword evidence="1" id="KW-0805">Transcription regulation</keyword>
<keyword evidence="4" id="KW-0804">Transcription</keyword>
<dbReference type="GO" id="GO:0016987">
    <property type="term" value="F:sigma factor activity"/>
    <property type="evidence" value="ECO:0007669"/>
    <property type="project" value="UniProtKB-KW"/>
</dbReference>
<comment type="caution">
    <text evidence="5">The sequence shown here is derived from an EMBL/GenBank/DDBJ whole genome shotgun (WGS) entry which is preliminary data.</text>
</comment>
<dbReference type="Proteomes" id="UP000031532">
    <property type="component" value="Unassembled WGS sequence"/>
</dbReference>
<keyword evidence="3" id="KW-0238">DNA-binding</keyword>
<proteinExistence type="predicted"/>
<dbReference type="Gene3D" id="1.20.140.160">
    <property type="match status" value="1"/>
</dbReference>
<reference evidence="5 6" key="1">
    <citation type="journal article" date="2015" name="Genome Announc.">
        <title>Draft Genome Sequence of the Terrestrial Cyanobacterium Scytonema millei VB511283, Isolated from Eastern India.</title>
        <authorList>
            <person name="Sen D."/>
            <person name="Chandrababunaidu M.M."/>
            <person name="Singh D."/>
            <person name="Sanghi N."/>
            <person name="Ghorai A."/>
            <person name="Mishra G.P."/>
            <person name="Madduluri M."/>
            <person name="Adhikary S.P."/>
            <person name="Tripathy S."/>
        </authorList>
    </citation>
    <scope>NUCLEOTIDE SEQUENCE [LARGE SCALE GENOMIC DNA]</scope>
    <source>
        <strain evidence="5 6">VB511283</strain>
    </source>
</reference>
<evidence type="ECO:0000256" key="3">
    <source>
        <dbReference type="ARBA" id="ARBA00023125"/>
    </source>
</evidence>
<keyword evidence="6" id="KW-1185">Reference proteome</keyword>
<gene>
    <name evidence="5" type="ORF">QH73_0025525</name>
</gene>
<dbReference type="SUPFAM" id="SSF88659">
    <property type="entry name" value="Sigma3 and sigma4 domains of RNA polymerase sigma factors"/>
    <property type="match status" value="1"/>
</dbReference>
<keyword evidence="2" id="KW-0731">Sigma factor</keyword>
<name>A0A9X5EAJ4_9CYAN</name>
<dbReference type="InterPro" id="IPR013324">
    <property type="entry name" value="RNA_pol_sigma_r3/r4-like"/>
</dbReference>
<dbReference type="RefSeq" id="WP_132867557.1">
    <property type="nucleotide sequence ID" value="NZ_JTJC03000015.1"/>
</dbReference>
<dbReference type="OrthoDB" id="474800at2"/>
<evidence type="ECO:0000313" key="5">
    <source>
        <dbReference type="EMBL" id="NHC37943.1"/>
    </source>
</evidence>
<dbReference type="PANTHER" id="PTHR30385:SF7">
    <property type="entry name" value="RNA POLYMERASE SIGMA FACTOR FLIA"/>
    <property type="match status" value="1"/>
</dbReference>
<dbReference type="EMBL" id="JTJC03000015">
    <property type="protein sequence ID" value="NHC37943.1"/>
    <property type="molecule type" value="Genomic_DNA"/>
</dbReference>
<evidence type="ECO:0000256" key="4">
    <source>
        <dbReference type="ARBA" id="ARBA00023163"/>
    </source>
</evidence>
<organism evidence="5 6">
    <name type="scientific">Scytonema millei VB511283</name>
    <dbReference type="NCBI Taxonomy" id="1245923"/>
    <lineage>
        <taxon>Bacteria</taxon>
        <taxon>Bacillati</taxon>
        <taxon>Cyanobacteriota</taxon>
        <taxon>Cyanophyceae</taxon>
        <taxon>Nostocales</taxon>
        <taxon>Scytonemataceae</taxon>
        <taxon>Scytonema</taxon>
    </lineage>
</organism>
<dbReference type="AlphaFoldDB" id="A0A9X5EAJ4"/>
<evidence type="ECO:0000256" key="2">
    <source>
        <dbReference type="ARBA" id="ARBA00023082"/>
    </source>
</evidence>
<accession>A0A9X5EAJ4</accession>
<evidence type="ECO:0000313" key="6">
    <source>
        <dbReference type="Proteomes" id="UP000031532"/>
    </source>
</evidence>
<protein>
    <submittedName>
        <fullName evidence="5">Uncharacterized protein</fullName>
    </submittedName>
</protein>
<dbReference type="GO" id="GO:0003677">
    <property type="term" value="F:DNA binding"/>
    <property type="evidence" value="ECO:0007669"/>
    <property type="project" value="UniProtKB-KW"/>
</dbReference>
<sequence length="480" mass="55963">MTIIWKFSTHPRLKDSNGRLDVYWVSNRELETNIRTLCQSEPNTDAEFWARLFLKTFDCEPLALRHMSAYLEKLGYQAANKVYGKLRNFPQFNYDRHDIWQIAWSFSSTPDIFFSNFNSQLPLQNYAVTKMEGKIKDEIVRNLGMEKRRSDWGLLRYSTRAYLLEALQNQGYRQPHLNCYLLAWDSFKEIYAPQGATDSRSLPAPTDEQLHIMTNLYKQLVQSSPQVADLSKANQVTIKAGLEKCIQVLRRYQTRRVVSLDSPTGGNENSDSLSEMIPDGTYESGWEQIENQEHAIALMAILTELLTRIDSDTDNCLLLRYGFDLDYRSIAPIFGIYYTTVRYHDNKATQQLLTQVAEWAQERLNVIPDSESLNEMHTALKECLKKYYEGLIFQSVFRATWQQLDYQRRNILHLRYFRQMNVSAIACQLQLRELEVSNKVVTGRQELAPTIRKWIQKRLNIPPNLLNPLADKIATLVQKL</sequence>
<dbReference type="PANTHER" id="PTHR30385">
    <property type="entry name" value="SIGMA FACTOR F FLAGELLAR"/>
    <property type="match status" value="1"/>
</dbReference>